<keyword evidence="4 5" id="KW-0472">Membrane</keyword>
<evidence type="ECO:0000313" key="7">
    <source>
        <dbReference type="EMBL" id="KAH0596722.1"/>
    </source>
</evidence>
<comment type="subcellular location">
    <subcellularLocation>
        <location evidence="1">Membrane</location>
        <topology evidence="1">Multi-pass membrane protein</topology>
    </subcellularLocation>
</comment>
<dbReference type="InterPro" id="IPR020846">
    <property type="entry name" value="MFS_dom"/>
</dbReference>
<dbReference type="PROSITE" id="PS50850">
    <property type="entry name" value="MFS"/>
    <property type="match status" value="1"/>
</dbReference>
<gene>
    <name evidence="7" type="ORF">MHUMG1_05842</name>
</gene>
<organism evidence="7 8">
    <name type="scientific">Metarhizium humberi</name>
    <dbReference type="NCBI Taxonomy" id="2596975"/>
    <lineage>
        <taxon>Eukaryota</taxon>
        <taxon>Fungi</taxon>
        <taxon>Dikarya</taxon>
        <taxon>Ascomycota</taxon>
        <taxon>Pezizomycotina</taxon>
        <taxon>Sordariomycetes</taxon>
        <taxon>Hypocreomycetidae</taxon>
        <taxon>Hypocreales</taxon>
        <taxon>Clavicipitaceae</taxon>
        <taxon>Metarhizium</taxon>
    </lineage>
</organism>
<dbReference type="GO" id="GO:0016020">
    <property type="term" value="C:membrane"/>
    <property type="evidence" value="ECO:0007669"/>
    <property type="project" value="UniProtKB-SubCell"/>
</dbReference>
<dbReference type="Gene3D" id="1.20.1250.20">
    <property type="entry name" value="MFS general substrate transporter like domains"/>
    <property type="match status" value="1"/>
</dbReference>
<comment type="caution">
    <text evidence="7">The sequence shown here is derived from an EMBL/GenBank/DDBJ whole genome shotgun (WGS) entry which is preliminary data.</text>
</comment>
<evidence type="ECO:0000313" key="8">
    <source>
        <dbReference type="Proteomes" id="UP000764110"/>
    </source>
</evidence>
<dbReference type="Proteomes" id="UP000764110">
    <property type="component" value="Unassembled WGS sequence"/>
</dbReference>
<dbReference type="PANTHER" id="PTHR23514">
    <property type="entry name" value="BYPASS OF STOP CODON PROTEIN 6"/>
    <property type="match status" value="1"/>
</dbReference>
<keyword evidence="8" id="KW-1185">Reference proteome</keyword>
<sequence length="437" mass="45895">MTTTTTDAVAETVQNIPLAETPHATTVDAPPRPSPAATLKLISVGFSFFVAGVNDGSTGALLPYVIREYGISTAIVSSVYGANFAGWFSAAVANAHLCSHLDLGAMLALGAACQVAAHSLRAWDPPFGLFVATFWLVSVGQALQDTHGNTLAAGVAGAHRWLAAIHAAYMAGCLAGPFAATAVAAASRWHLFYAFPLAVGVANLALVLVAFRDSLRLRAVRDRDRDRGTRPSRSGEAWRLIRATAATPSVWFLCAFFFFYLGSVLTAGGWVVEYLVDVRRGSLSQVGYVPAGFSGGALLGRLLLAEPTHRFGERGMVFVYCLLSTALQLVFWLVPNIIAASIAVSFIGFFTGPLFATGISLGSKLFPAHIHSTALALVFVSAQMGGSLFPVITGVVSSNAGVQVLQPILVGLLAATALSWLCVPRPKDSAHAGLHQE</sequence>
<reference evidence="7 8" key="1">
    <citation type="submission" date="2020-07" db="EMBL/GenBank/DDBJ databases">
        <title>Metarhizium humberi genome.</title>
        <authorList>
            <person name="Lysoe E."/>
        </authorList>
    </citation>
    <scope>NUCLEOTIDE SEQUENCE [LARGE SCALE GENOMIC DNA]</scope>
    <source>
        <strain evidence="7 8">ESALQ1638</strain>
    </source>
</reference>
<dbReference type="SUPFAM" id="SSF103473">
    <property type="entry name" value="MFS general substrate transporter"/>
    <property type="match status" value="1"/>
</dbReference>
<evidence type="ECO:0000256" key="4">
    <source>
        <dbReference type="ARBA" id="ARBA00023136"/>
    </source>
</evidence>
<feature type="transmembrane region" description="Helical" evidence="5">
    <location>
        <begin position="283"/>
        <end position="304"/>
    </location>
</feature>
<feature type="transmembrane region" description="Helical" evidence="5">
    <location>
        <begin position="404"/>
        <end position="423"/>
    </location>
</feature>
<dbReference type="InterPro" id="IPR036259">
    <property type="entry name" value="MFS_trans_sf"/>
</dbReference>
<dbReference type="Pfam" id="PF07690">
    <property type="entry name" value="MFS_1"/>
    <property type="match status" value="1"/>
</dbReference>
<evidence type="ECO:0000259" key="6">
    <source>
        <dbReference type="PROSITE" id="PS50850"/>
    </source>
</evidence>
<feature type="transmembrane region" description="Helical" evidence="5">
    <location>
        <begin position="374"/>
        <end position="392"/>
    </location>
</feature>
<feature type="domain" description="Major facilitator superfamily (MFS) profile" evidence="6">
    <location>
        <begin position="40"/>
        <end position="427"/>
    </location>
</feature>
<keyword evidence="3 5" id="KW-1133">Transmembrane helix</keyword>
<evidence type="ECO:0000256" key="3">
    <source>
        <dbReference type="ARBA" id="ARBA00022989"/>
    </source>
</evidence>
<evidence type="ECO:0000256" key="2">
    <source>
        <dbReference type="ARBA" id="ARBA00022692"/>
    </source>
</evidence>
<dbReference type="PANTHER" id="PTHR23514:SF16">
    <property type="entry name" value="TRANSPORTER, PUTATIVE (AFU_ORTHOLOGUE AFUA_2G17270)-RELATED"/>
    <property type="match status" value="1"/>
</dbReference>
<dbReference type="GO" id="GO:0022857">
    <property type="term" value="F:transmembrane transporter activity"/>
    <property type="evidence" value="ECO:0007669"/>
    <property type="project" value="InterPro"/>
</dbReference>
<proteinExistence type="predicted"/>
<feature type="transmembrane region" description="Helical" evidence="5">
    <location>
        <begin position="167"/>
        <end position="186"/>
    </location>
</feature>
<dbReference type="EMBL" id="JACEFI010000009">
    <property type="protein sequence ID" value="KAH0596722.1"/>
    <property type="molecule type" value="Genomic_DNA"/>
</dbReference>
<feature type="transmembrane region" description="Helical" evidence="5">
    <location>
        <begin position="192"/>
        <end position="211"/>
    </location>
</feature>
<feature type="transmembrane region" description="Helical" evidence="5">
    <location>
        <begin position="340"/>
        <end position="362"/>
    </location>
</feature>
<accession>A0A9P8MAH5</accession>
<dbReference type="FunFam" id="1.20.1250.20:FF:000286">
    <property type="entry name" value="MFS efflux transporter"/>
    <property type="match status" value="1"/>
</dbReference>
<feature type="transmembrane region" description="Helical" evidence="5">
    <location>
        <begin position="250"/>
        <end position="271"/>
    </location>
</feature>
<keyword evidence="2 5" id="KW-0812">Transmembrane</keyword>
<dbReference type="AlphaFoldDB" id="A0A9P8MAH5"/>
<evidence type="ECO:0000256" key="1">
    <source>
        <dbReference type="ARBA" id="ARBA00004141"/>
    </source>
</evidence>
<evidence type="ECO:0000256" key="5">
    <source>
        <dbReference type="SAM" id="Phobius"/>
    </source>
</evidence>
<feature type="transmembrane region" description="Helical" evidence="5">
    <location>
        <begin position="316"/>
        <end position="334"/>
    </location>
</feature>
<dbReference type="InterPro" id="IPR051788">
    <property type="entry name" value="MFS_Transporter"/>
</dbReference>
<dbReference type="InterPro" id="IPR011701">
    <property type="entry name" value="MFS"/>
</dbReference>
<protein>
    <recommendedName>
        <fullName evidence="6">Major facilitator superfamily (MFS) profile domain-containing protein</fullName>
    </recommendedName>
</protein>
<name>A0A9P8MAH5_9HYPO</name>